<feature type="transmembrane region" description="Helical" evidence="1">
    <location>
        <begin position="12"/>
        <end position="34"/>
    </location>
</feature>
<keyword evidence="1" id="KW-0472">Membrane</keyword>
<protein>
    <submittedName>
        <fullName evidence="2">Cytochrome c oxidase subunit 2A</fullName>
    </submittedName>
</protein>
<reference evidence="2 3" key="1">
    <citation type="submission" date="2023-09" db="EMBL/GenBank/DDBJ databases">
        <title>Different Types of Thermotolerant Ring-Cleaving Dioxygenases derived from Aeribacillus composti HB-1 applied for multiple aromatic hydrocarbons removal.</title>
        <authorList>
            <person name="Cao L."/>
            <person name="Li M."/>
            <person name="Ma T."/>
        </authorList>
    </citation>
    <scope>NUCLEOTIDE SEQUENCE [LARGE SCALE GENOMIC DNA]</scope>
    <source>
        <strain evidence="2 3">HB-1</strain>
    </source>
</reference>
<dbReference type="EMBL" id="CP134501">
    <property type="protein sequence ID" value="WNF34984.1"/>
    <property type="molecule type" value="Genomic_DNA"/>
</dbReference>
<keyword evidence="1" id="KW-1133">Transmembrane helix</keyword>
<dbReference type="Proteomes" id="UP001303701">
    <property type="component" value="Chromosome"/>
</dbReference>
<keyword evidence="1" id="KW-0812">Transmembrane</keyword>
<accession>A0ABY9WFP1</accession>
<evidence type="ECO:0000313" key="3">
    <source>
        <dbReference type="Proteomes" id="UP001303701"/>
    </source>
</evidence>
<sequence>MAQKKEYSLFGTFLSVLMLALFLILSWFGVYYLFIQRL</sequence>
<evidence type="ECO:0000313" key="2">
    <source>
        <dbReference type="EMBL" id="WNF34984.1"/>
    </source>
</evidence>
<gene>
    <name evidence="2" type="ORF">RI196_17780</name>
</gene>
<organism evidence="2 3">
    <name type="scientific">Aeribacillus composti</name>
    <dbReference type="NCBI Taxonomy" id="1868734"/>
    <lineage>
        <taxon>Bacteria</taxon>
        <taxon>Bacillati</taxon>
        <taxon>Bacillota</taxon>
        <taxon>Bacilli</taxon>
        <taxon>Bacillales</taxon>
        <taxon>Bacillaceae</taxon>
        <taxon>Aeribacillus</taxon>
    </lineage>
</organism>
<name>A0ABY9WFP1_9BACI</name>
<dbReference type="InterPro" id="IPR012538">
    <property type="entry name" value="Cyt_c_oxidase_su2a"/>
</dbReference>
<evidence type="ECO:0000256" key="1">
    <source>
        <dbReference type="SAM" id="Phobius"/>
    </source>
</evidence>
<proteinExistence type="predicted"/>
<keyword evidence="3" id="KW-1185">Reference proteome</keyword>
<dbReference type="Pfam" id="PF08113">
    <property type="entry name" value="CoxIIa"/>
    <property type="match status" value="1"/>
</dbReference>